<accession>A0A5N6QQ86</accession>
<proteinExistence type="predicted"/>
<dbReference type="Proteomes" id="UP000327013">
    <property type="component" value="Chromosome 2"/>
</dbReference>
<name>A0A5N6QQ86_9ROSI</name>
<protein>
    <submittedName>
        <fullName evidence="1">Uncharacterized protein</fullName>
    </submittedName>
</protein>
<dbReference type="AlphaFoldDB" id="A0A5N6QQ86"/>
<organism evidence="1 2">
    <name type="scientific">Carpinus fangiana</name>
    <dbReference type="NCBI Taxonomy" id="176857"/>
    <lineage>
        <taxon>Eukaryota</taxon>
        <taxon>Viridiplantae</taxon>
        <taxon>Streptophyta</taxon>
        <taxon>Embryophyta</taxon>
        <taxon>Tracheophyta</taxon>
        <taxon>Spermatophyta</taxon>
        <taxon>Magnoliopsida</taxon>
        <taxon>eudicotyledons</taxon>
        <taxon>Gunneridae</taxon>
        <taxon>Pentapetalae</taxon>
        <taxon>rosids</taxon>
        <taxon>fabids</taxon>
        <taxon>Fagales</taxon>
        <taxon>Betulaceae</taxon>
        <taxon>Carpinus</taxon>
    </lineage>
</organism>
<evidence type="ECO:0000313" key="1">
    <source>
        <dbReference type="EMBL" id="KAE8008688.1"/>
    </source>
</evidence>
<keyword evidence="2" id="KW-1185">Reference proteome</keyword>
<sequence>MPEIGDAAVVWRSAGATGWRSGERQIINSPAGIHIQNRPSNIVTTITKPRGVQMKMIKFRNEGFATLNEAWKVDSIKWVFYLSHVFLFRVSTRTRTMEVGAPSTLPLSQ</sequence>
<dbReference type="EMBL" id="CM017322">
    <property type="protein sequence ID" value="KAE8008688.1"/>
    <property type="molecule type" value="Genomic_DNA"/>
</dbReference>
<gene>
    <name evidence="1" type="ORF">FH972_005178</name>
</gene>
<evidence type="ECO:0000313" key="2">
    <source>
        <dbReference type="Proteomes" id="UP000327013"/>
    </source>
</evidence>
<reference evidence="1 2" key="1">
    <citation type="submission" date="2019-06" db="EMBL/GenBank/DDBJ databases">
        <title>A chromosomal-level reference genome of Carpinus fangiana (Coryloideae, Betulaceae).</title>
        <authorList>
            <person name="Yang X."/>
            <person name="Wang Z."/>
            <person name="Zhang L."/>
            <person name="Hao G."/>
            <person name="Liu J."/>
            <person name="Yang Y."/>
        </authorList>
    </citation>
    <scope>NUCLEOTIDE SEQUENCE [LARGE SCALE GENOMIC DNA]</scope>
    <source>
        <strain evidence="1">Cfa_2016G</strain>
        <tissue evidence="1">Leaf</tissue>
    </source>
</reference>